<name>A0AAU8G168_9MICO</name>
<protein>
    <submittedName>
        <fullName evidence="2">Uncharacterized protein</fullName>
    </submittedName>
</protein>
<gene>
    <name evidence="2" type="ORF">ABRQ22_19935</name>
</gene>
<feature type="compositionally biased region" description="Pro residues" evidence="1">
    <location>
        <begin position="67"/>
        <end position="85"/>
    </location>
</feature>
<reference evidence="2" key="1">
    <citation type="submission" date="2024-06" db="EMBL/GenBank/DDBJ databases">
        <title>Complete genome sequence of the cellulolytic actinobacterium, Cellulosimicrobium ES-005.</title>
        <authorList>
            <person name="Matthews C.T."/>
            <person name="Underwood K.D."/>
            <person name="Ghanchi K.M."/>
            <person name="Fields S.D."/>
            <person name="Gardner S.G."/>
        </authorList>
    </citation>
    <scope>NUCLEOTIDE SEQUENCE</scope>
    <source>
        <strain evidence="2">ES-005</strain>
    </source>
</reference>
<feature type="compositionally biased region" description="Low complexity" evidence="1">
    <location>
        <begin position="33"/>
        <end position="45"/>
    </location>
</feature>
<dbReference type="RefSeq" id="WP_353707941.1">
    <property type="nucleotide sequence ID" value="NZ_CP159290.1"/>
</dbReference>
<feature type="compositionally biased region" description="Acidic residues" evidence="1">
    <location>
        <begin position="147"/>
        <end position="163"/>
    </location>
</feature>
<feature type="compositionally biased region" description="Pro residues" evidence="1">
    <location>
        <begin position="16"/>
        <end position="32"/>
    </location>
</feature>
<proteinExistence type="predicted"/>
<dbReference type="EMBL" id="CP159290">
    <property type="protein sequence ID" value="XCH29805.1"/>
    <property type="molecule type" value="Genomic_DNA"/>
</dbReference>
<evidence type="ECO:0000313" key="2">
    <source>
        <dbReference type="EMBL" id="XCH29805.1"/>
    </source>
</evidence>
<feature type="region of interest" description="Disordered" evidence="1">
    <location>
        <begin position="146"/>
        <end position="171"/>
    </location>
</feature>
<feature type="compositionally biased region" description="Pro residues" evidence="1">
    <location>
        <begin position="46"/>
        <end position="59"/>
    </location>
</feature>
<accession>A0AAU8G168</accession>
<organism evidence="2">
    <name type="scientific">Cellulosimicrobium sp. ES-005</name>
    <dbReference type="NCBI Taxonomy" id="3163031"/>
    <lineage>
        <taxon>Bacteria</taxon>
        <taxon>Bacillati</taxon>
        <taxon>Actinomycetota</taxon>
        <taxon>Actinomycetes</taxon>
        <taxon>Micrococcales</taxon>
        <taxon>Promicromonosporaceae</taxon>
        <taxon>Cellulosimicrobium</taxon>
    </lineage>
</organism>
<evidence type="ECO:0000256" key="1">
    <source>
        <dbReference type="SAM" id="MobiDB-lite"/>
    </source>
</evidence>
<sequence length="308" mass="30619">MSNPFAPPSQSTSGPSGPPPAAPGSSPPPLPAPGHAAAPLTAAPVPLAPMPPQAPPGYVPAPIGHGPVPPGTAPTAPLPPGPGPTYPVAGLPAPPPAAARRGLSRTAVGLIVGAACLAVGGGVGFAAGVASDAGGQIAAWYTAPTDEWSDEDWSDEDWPEGEWEGSGTPDDPWFFDGYTIGGEEWEVLLDPPYEATAEVLAHSDVNAAPPEGTEYWIVPVTATYFGPSSQVTASGAVDLGFVGDDGVVADGQCGAVPDPLVGTGIIGTDDTVSGNVCLAVPAGAAGLWTLSLEGYEPWYLTADDPLAS</sequence>
<dbReference type="AlphaFoldDB" id="A0AAU8G168"/>
<feature type="region of interest" description="Disordered" evidence="1">
    <location>
        <begin position="1"/>
        <end position="99"/>
    </location>
</feature>